<gene>
    <name evidence="4" type="ORF">SLS58_001677</name>
</gene>
<feature type="coiled-coil region" evidence="1">
    <location>
        <begin position="172"/>
        <end position="206"/>
    </location>
</feature>
<accession>A0ABR3U1P3</accession>
<dbReference type="InterPro" id="IPR021833">
    <property type="entry name" value="DUF3425"/>
</dbReference>
<protein>
    <recommendedName>
        <fullName evidence="3">BZIP domain-containing protein</fullName>
    </recommendedName>
</protein>
<dbReference type="Gene3D" id="1.20.5.170">
    <property type="match status" value="1"/>
</dbReference>
<comment type="caution">
    <text evidence="4">The sequence shown here is derived from an EMBL/GenBank/DDBJ whole genome shotgun (WGS) entry which is preliminary data.</text>
</comment>
<dbReference type="InterPro" id="IPR004827">
    <property type="entry name" value="bZIP"/>
</dbReference>
<dbReference type="SUPFAM" id="SSF55298">
    <property type="entry name" value="YjgF-like"/>
    <property type="match status" value="1"/>
</dbReference>
<dbReference type="Pfam" id="PF01042">
    <property type="entry name" value="Ribonuc_L-PSP"/>
    <property type="match status" value="1"/>
</dbReference>
<dbReference type="PROSITE" id="PS00036">
    <property type="entry name" value="BZIP_BASIC"/>
    <property type="match status" value="1"/>
</dbReference>
<dbReference type="InterPro" id="IPR046347">
    <property type="entry name" value="bZIP_sf"/>
</dbReference>
<evidence type="ECO:0000313" key="4">
    <source>
        <dbReference type="EMBL" id="KAL1649105.1"/>
    </source>
</evidence>
<feature type="region of interest" description="Disordered" evidence="2">
    <location>
        <begin position="218"/>
        <end position="252"/>
    </location>
</feature>
<evidence type="ECO:0000259" key="3">
    <source>
        <dbReference type="PROSITE" id="PS00036"/>
    </source>
</evidence>
<dbReference type="Proteomes" id="UP001521184">
    <property type="component" value="Unassembled WGS sequence"/>
</dbReference>
<dbReference type="CDD" id="cd14688">
    <property type="entry name" value="bZIP_YAP"/>
    <property type="match status" value="1"/>
</dbReference>
<keyword evidence="5" id="KW-1185">Reference proteome</keyword>
<name>A0ABR3U1P3_9PEZI</name>
<evidence type="ECO:0000256" key="1">
    <source>
        <dbReference type="SAM" id="Coils"/>
    </source>
</evidence>
<keyword evidence="1" id="KW-0175">Coiled coil</keyword>
<feature type="domain" description="BZIP" evidence="3">
    <location>
        <begin position="143"/>
        <end position="156"/>
    </location>
</feature>
<dbReference type="SMART" id="SM00338">
    <property type="entry name" value="BRLZ"/>
    <property type="match status" value="1"/>
</dbReference>
<proteinExistence type="predicted"/>
<reference evidence="4 5" key="1">
    <citation type="journal article" date="2023" name="Plant Dis.">
        <title>First Report of Diplodia intermedia Causing Canker and Dieback Diseases on Apple Trees in Canada.</title>
        <authorList>
            <person name="Ellouze W."/>
            <person name="Ilyukhin E."/>
            <person name="Sulman M."/>
            <person name="Ali S."/>
        </authorList>
    </citation>
    <scope>NUCLEOTIDE SEQUENCE [LARGE SCALE GENOMIC DNA]</scope>
    <source>
        <strain evidence="4 5">M45-28</strain>
    </source>
</reference>
<dbReference type="PANTHER" id="PTHR11803:SF42">
    <property type="entry name" value="MMF1"/>
    <property type="match status" value="1"/>
</dbReference>
<dbReference type="EMBL" id="JAKEKT020000007">
    <property type="protein sequence ID" value="KAL1649105.1"/>
    <property type="molecule type" value="Genomic_DNA"/>
</dbReference>
<organism evidence="4 5">
    <name type="scientific">Diplodia intermedia</name>
    <dbReference type="NCBI Taxonomy" id="856260"/>
    <lineage>
        <taxon>Eukaryota</taxon>
        <taxon>Fungi</taxon>
        <taxon>Dikarya</taxon>
        <taxon>Ascomycota</taxon>
        <taxon>Pezizomycotina</taxon>
        <taxon>Dothideomycetes</taxon>
        <taxon>Dothideomycetes incertae sedis</taxon>
        <taxon>Botryosphaeriales</taxon>
        <taxon>Botryosphaeriaceae</taxon>
        <taxon>Diplodia</taxon>
    </lineage>
</organism>
<dbReference type="Pfam" id="PF11905">
    <property type="entry name" value="DUF3425"/>
    <property type="match status" value="1"/>
</dbReference>
<evidence type="ECO:0000256" key="2">
    <source>
        <dbReference type="SAM" id="MobiDB-lite"/>
    </source>
</evidence>
<dbReference type="Gene3D" id="3.30.1330.40">
    <property type="entry name" value="RutC-like"/>
    <property type="match status" value="1"/>
</dbReference>
<dbReference type="CDD" id="cd00448">
    <property type="entry name" value="YjgF_YER057c_UK114_family"/>
    <property type="match status" value="1"/>
</dbReference>
<dbReference type="InterPro" id="IPR035959">
    <property type="entry name" value="RutC-like_sf"/>
</dbReference>
<sequence length="624" mass="69640">MAPARDAVYTSGAPKPPPFLSQAIKDGGRVYCSGQVGMDPQTGKMVEGTVQDRTVSRAFMFFRMPDPLMLLNQRQVLQNLAAVLGAAKSDLSSVIKVNIFLTEMGDFAAMNEVYDTFFSEPKPARTCVAVKSLPLGTDVEIEKLRNRTSQQAFRQRQAAYIKDLETRLERAGVSENEQIAKLEAENQRLRNQLTLFTNKLASAQASLQHLSRLMRGTLDDPSMLTNETPPADEHVRDPLSSQSTGPPAANALGEQPLDLWQELETALVPTTSNSDGKSPEWLNMLDLAADVQDSSEAQHPTLSLNSEMPGVWSFNYQMGPSAYAHAMSGGSPMVEDVGISNSMFSDHISAIRACTWHKWEALAPRLSPDIRLHKLEQSTSLMFSLFNGLTRPDVLPWYTPTKWYKHLSELVTWQLHPTREMYARVHPKYRPSALQVTESYPTFIDWCPFHALRDKLILMHAANTRIDEIVLDIASHYCVEVDLSKLVRTVPQPTPGYVRLWDIIQAMGDETAKQSHADALHQDDAALPAPDAASIFQSVSYARQTFRLLRMDEGPSLYKIDPALFNLYPELYSPDVSDIVASGTLLECRSVQLLARIPPPAKLDKATLRVYRHFADWALTVICA</sequence>
<dbReference type="PANTHER" id="PTHR11803">
    <property type="entry name" value="2-IMINOBUTANOATE/2-IMINOPROPANOATE DEAMINASE RIDA"/>
    <property type="match status" value="1"/>
</dbReference>
<dbReference type="InterPro" id="IPR006175">
    <property type="entry name" value="YjgF/YER057c/UK114"/>
</dbReference>
<evidence type="ECO:0000313" key="5">
    <source>
        <dbReference type="Proteomes" id="UP001521184"/>
    </source>
</evidence>
<dbReference type="SUPFAM" id="SSF57959">
    <property type="entry name" value="Leucine zipper domain"/>
    <property type="match status" value="1"/>
</dbReference>